<evidence type="ECO:0000313" key="1">
    <source>
        <dbReference type="EMBL" id="RDW19457.1"/>
    </source>
</evidence>
<name>A0A3D8PV74_9BACI</name>
<dbReference type="Proteomes" id="UP000257143">
    <property type="component" value="Unassembled WGS sequence"/>
</dbReference>
<organism evidence="1 2">
    <name type="scientific">Oceanobacillus arenosus</name>
    <dbReference type="NCBI Taxonomy" id="1229153"/>
    <lineage>
        <taxon>Bacteria</taxon>
        <taxon>Bacillati</taxon>
        <taxon>Bacillota</taxon>
        <taxon>Bacilli</taxon>
        <taxon>Bacillales</taxon>
        <taxon>Bacillaceae</taxon>
        <taxon>Oceanobacillus</taxon>
    </lineage>
</organism>
<keyword evidence="2" id="KW-1185">Reference proteome</keyword>
<dbReference type="EMBL" id="PIOC01000012">
    <property type="protein sequence ID" value="RDW19457.1"/>
    <property type="molecule type" value="Genomic_DNA"/>
</dbReference>
<accession>A0A3D8PV74</accession>
<dbReference type="RefSeq" id="WP_115772533.1">
    <property type="nucleotide sequence ID" value="NZ_PIOC01000012.1"/>
</dbReference>
<reference evidence="2" key="1">
    <citation type="submission" date="2017-11" db="EMBL/GenBank/DDBJ databases">
        <authorList>
            <person name="Zhu W."/>
        </authorList>
    </citation>
    <scope>NUCLEOTIDE SEQUENCE [LARGE SCALE GENOMIC DNA]</scope>
    <source>
        <strain evidence="2">CAU 1183</strain>
    </source>
</reference>
<gene>
    <name evidence="1" type="ORF">CWR48_06955</name>
</gene>
<protein>
    <submittedName>
        <fullName evidence="1">DUF1128 domain-containing protein</fullName>
    </submittedName>
</protein>
<dbReference type="InterPro" id="IPR009507">
    <property type="entry name" value="UPF0435"/>
</dbReference>
<sequence length="74" mass="8514">MDLEHASQENLKQLLDDLAVRLNVVNVSILDADDYDLDKYEDIKLLYDIVIKKGKLTPLEAQAFLEELAIVRKK</sequence>
<comment type="caution">
    <text evidence="1">The sequence shown here is derived from an EMBL/GenBank/DDBJ whole genome shotgun (WGS) entry which is preliminary data.</text>
</comment>
<proteinExistence type="predicted"/>
<dbReference type="Pfam" id="PF06569">
    <property type="entry name" value="DUF1128"/>
    <property type="match status" value="1"/>
</dbReference>
<dbReference type="AlphaFoldDB" id="A0A3D8PV74"/>
<evidence type="ECO:0000313" key="2">
    <source>
        <dbReference type="Proteomes" id="UP000257143"/>
    </source>
</evidence>